<protein>
    <submittedName>
        <fullName evidence="1">Uncharacterized protein</fullName>
    </submittedName>
</protein>
<name>A0ACC2UP58_9FUNG</name>
<dbReference type="Proteomes" id="UP001165960">
    <property type="component" value="Unassembled WGS sequence"/>
</dbReference>
<accession>A0ACC2UP58</accession>
<sequence>MCQHYDPNSVNTTLRILPKKCLAITRQTAPWQAVLAYRFEIQTAACSSFYVANGDNCAPFATYNDCIQACGSFF</sequence>
<organism evidence="1 2">
    <name type="scientific">Entomophthora muscae</name>
    <dbReference type="NCBI Taxonomy" id="34485"/>
    <lineage>
        <taxon>Eukaryota</taxon>
        <taxon>Fungi</taxon>
        <taxon>Fungi incertae sedis</taxon>
        <taxon>Zoopagomycota</taxon>
        <taxon>Entomophthoromycotina</taxon>
        <taxon>Entomophthoromycetes</taxon>
        <taxon>Entomophthorales</taxon>
        <taxon>Entomophthoraceae</taxon>
        <taxon>Entomophthora</taxon>
    </lineage>
</organism>
<proteinExistence type="predicted"/>
<dbReference type="EMBL" id="QTSX02000107">
    <property type="protein sequence ID" value="KAJ9088559.1"/>
    <property type="molecule type" value="Genomic_DNA"/>
</dbReference>
<evidence type="ECO:0000313" key="1">
    <source>
        <dbReference type="EMBL" id="KAJ9088559.1"/>
    </source>
</evidence>
<gene>
    <name evidence="1" type="ORF">DSO57_1021830</name>
</gene>
<reference evidence="1" key="1">
    <citation type="submission" date="2022-04" db="EMBL/GenBank/DDBJ databases">
        <title>Genome of the entomopathogenic fungus Entomophthora muscae.</title>
        <authorList>
            <person name="Elya C."/>
            <person name="Lovett B.R."/>
            <person name="Lee E."/>
            <person name="Macias A.M."/>
            <person name="Hajek A.E."/>
            <person name="De Bivort B.L."/>
            <person name="Kasson M.T."/>
            <person name="De Fine Licht H.H."/>
            <person name="Stajich J.E."/>
        </authorList>
    </citation>
    <scope>NUCLEOTIDE SEQUENCE</scope>
    <source>
        <strain evidence="1">Berkeley</strain>
    </source>
</reference>
<evidence type="ECO:0000313" key="2">
    <source>
        <dbReference type="Proteomes" id="UP001165960"/>
    </source>
</evidence>
<comment type="caution">
    <text evidence="1">The sequence shown here is derived from an EMBL/GenBank/DDBJ whole genome shotgun (WGS) entry which is preliminary data.</text>
</comment>
<keyword evidence="2" id="KW-1185">Reference proteome</keyword>